<dbReference type="NCBIfam" id="TIGR03837">
    <property type="entry name" value="efp_Arg_rhamno"/>
    <property type="match status" value="1"/>
</dbReference>
<dbReference type="GO" id="GO:0003746">
    <property type="term" value="F:translation elongation factor activity"/>
    <property type="evidence" value="ECO:0007669"/>
    <property type="project" value="UniProtKB-KW"/>
</dbReference>
<evidence type="ECO:0000256" key="4">
    <source>
        <dbReference type="ARBA" id="ARBA00024346"/>
    </source>
</evidence>
<accession>A0A8I1W7S2</accession>
<sequence length="381" mass="44146">MTATRYDWDIFCTVVDNFGDIGVTLRLARQLAHDYQQQVRLWVDDLQSTARICPGLDTTLTSQMYDGVHICRWDTPFTAQVTPAHRVIEAFACELPPEFRQQMKALSPAPLWLNLEYLSAEEWVEGCHRLPSWQPDGLTKYFFFPGFTPATGGLLREQGLFAARDQWRGSAEESAYWAEFGIPAGQRQQEIWISLFTYENPALFTLLEVWEQSPDPIRLWVPQGRTLDYIAARYSQVPPKAGDCWQRGNLSLQVLPFTDQRGFDRLLWSCDFNFIRGEDSFVRAQWAAVPVIWHIYPQEEEAHMEKLDAFLERYLARWDEASADLMRRFSRGYNQGKISASDWNSLFIQRELLKKNAIEWADLLAETEDLACQLVNFSESS</sequence>
<dbReference type="InterPro" id="IPR016633">
    <property type="entry name" value="EarP"/>
</dbReference>
<comment type="function">
    <text evidence="3">Protein-arginine rhamnosyltransferase that catalyzes the transfer of a single rhamnose to elongation factor P (EF-P) on 'Lys-32', a modification required for EF-P-dependent rescue of polyproline stalled ribosomes.</text>
</comment>
<keyword evidence="2 8" id="KW-0808">Transferase</keyword>
<evidence type="ECO:0000256" key="7">
    <source>
        <dbReference type="ARBA" id="ARBA00048472"/>
    </source>
</evidence>
<name>A0A8I1W7S2_PLESH</name>
<proteinExistence type="inferred from homology"/>
<organism evidence="8 9">
    <name type="scientific">Plesiomonas shigelloides</name>
    <name type="common">Aeromonas shigelloides</name>
    <dbReference type="NCBI Taxonomy" id="703"/>
    <lineage>
        <taxon>Bacteria</taxon>
        <taxon>Pseudomonadati</taxon>
        <taxon>Pseudomonadota</taxon>
        <taxon>Gammaproteobacteria</taxon>
        <taxon>Enterobacterales</taxon>
        <taxon>Enterobacteriaceae</taxon>
        <taxon>Plesiomonas</taxon>
    </lineage>
</organism>
<dbReference type="RefSeq" id="WP_207541768.1">
    <property type="nucleotide sequence ID" value="NZ_JAFNAA010000004.1"/>
</dbReference>
<dbReference type="GO" id="GO:0106361">
    <property type="term" value="F:protein-arginine rhamnosyltransferase activity"/>
    <property type="evidence" value="ECO:0007669"/>
    <property type="project" value="InterPro"/>
</dbReference>
<dbReference type="AlphaFoldDB" id="A0A8I1W7S2"/>
<evidence type="ECO:0000256" key="3">
    <source>
        <dbReference type="ARBA" id="ARBA00024303"/>
    </source>
</evidence>
<evidence type="ECO:0000313" key="9">
    <source>
        <dbReference type="Proteomes" id="UP000664658"/>
    </source>
</evidence>
<comment type="caution">
    <text evidence="8">The sequence shown here is derived from an EMBL/GenBank/DDBJ whole genome shotgun (WGS) entry which is preliminary data.</text>
</comment>
<keyword evidence="8" id="KW-0251">Elongation factor</keyword>
<evidence type="ECO:0000256" key="1">
    <source>
        <dbReference type="ARBA" id="ARBA00022676"/>
    </source>
</evidence>
<evidence type="ECO:0000313" key="8">
    <source>
        <dbReference type="EMBL" id="MBO1107630.1"/>
    </source>
</evidence>
<evidence type="ECO:0000256" key="6">
    <source>
        <dbReference type="ARBA" id="ARBA00030025"/>
    </source>
</evidence>
<evidence type="ECO:0000256" key="5">
    <source>
        <dbReference type="ARBA" id="ARBA00024416"/>
    </source>
</evidence>
<dbReference type="EMBL" id="JAFNAA010000004">
    <property type="protein sequence ID" value="MBO1107630.1"/>
    <property type="molecule type" value="Genomic_DNA"/>
</dbReference>
<gene>
    <name evidence="8" type="primary">earP</name>
    <name evidence="8" type="ORF">J2R62_05205</name>
</gene>
<dbReference type="PIRSF" id="PIRSF015557">
    <property type="entry name" value="UCP015557"/>
    <property type="match status" value="1"/>
</dbReference>
<dbReference type="Proteomes" id="UP000664658">
    <property type="component" value="Unassembled WGS sequence"/>
</dbReference>
<reference evidence="8" key="1">
    <citation type="submission" date="2021-03" db="EMBL/GenBank/DDBJ databases">
        <title>Plesiomonas shigelloides zfcc0051, isolated from zebrafish feces.</title>
        <authorList>
            <person name="Vanderhoek Z."/>
            <person name="Gaulke C."/>
        </authorList>
    </citation>
    <scope>NUCLEOTIDE SEQUENCE</scope>
    <source>
        <strain evidence="8">Zfcc0051</strain>
    </source>
</reference>
<comment type="catalytic activity">
    <reaction evidence="7">
        <text>dTDP-beta-L-rhamnose + L-arginyl-[protein] = N(omega)-(alpha-L-rhamnosyl)-L-arginyl-[protein] + dTDP + H(+)</text>
        <dbReference type="Rhea" id="RHEA:66692"/>
        <dbReference type="Rhea" id="RHEA-COMP:10532"/>
        <dbReference type="Rhea" id="RHEA-COMP:17096"/>
        <dbReference type="ChEBI" id="CHEBI:15378"/>
        <dbReference type="ChEBI" id="CHEBI:29965"/>
        <dbReference type="ChEBI" id="CHEBI:57510"/>
        <dbReference type="ChEBI" id="CHEBI:58369"/>
        <dbReference type="ChEBI" id="CHEBI:167445"/>
    </reaction>
    <physiologicalReaction direction="left-to-right" evidence="7">
        <dbReference type="Rhea" id="RHEA:66693"/>
    </physiologicalReaction>
</comment>
<keyword evidence="1" id="KW-0328">Glycosyltransferase</keyword>
<protein>
    <recommendedName>
        <fullName evidence="5">Protein-arginine rhamnosyltransferase</fullName>
    </recommendedName>
    <alternativeName>
        <fullName evidence="6">EF-P arginine rhamnosyltransferase</fullName>
    </alternativeName>
</protein>
<dbReference type="Pfam" id="PF10093">
    <property type="entry name" value="EarP"/>
    <property type="match status" value="1"/>
</dbReference>
<evidence type="ECO:0000256" key="2">
    <source>
        <dbReference type="ARBA" id="ARBA00022679"/>
    </source>
</evidence>
<comment type="similarity">
    <text evidence="4">Belongs to the glycosyltransferase 104 family.</text>
</comment>
<keyword evidence="8" id="KW-0648">Protein biosynthesis</keyword>